<name>A0A8E2F371_9PEZI</name>
<protein>
    <submittedName>
        <fullName evidence="2">Uncharacterized protein</fullName>
    </submittedName>
</protein>
<gene>
    <name evidence="2" type="ORF">AOQ84DRAFT_363272</name>
</gene>
<evidence type="ECO:0000256" key="1">
    <source>
        <dbReference type="SAM" id="MobiDB-lite"/>
    </source>
</evidence>
<sequence>MEADGECRGRASSSGRGGSSGSAHYAARVQPFFFACCRPGAHHNNKGLSACGTATCGVPGAAVNQGKRRRAASGVQPSLVTSQIHSTVIALRKTDAHAADRQTACDVGAKPSVLLGDGDLWCLPLPLAICAPASESFKPPARSKTPDRMNLNINARMPGGPG</sequence>
<dbReference type="AlphaFoldDB" id="A0A8E2F371"/>
<dbReference type="Proteomes" id="UP000250140">
    <property type="component" value="Unassembled WGS sequence"/>
</dbReference>
<evidence type="ECO:0000313" key="3">
    <source>
        <dbReference type="Proteomes" id="UP000250140"/>
    </source>
</evidence>
<proteinExistence type="predicted"/>
<accession>A0A8E2F371</accession>
<reference evidence="2 3" key="1">
    <citation type="journal article" date="2016" name="Nat. Commun.">
        <title>Ectomycorrhizal ecology is imprinted in the genome of the dominant symbiotic fungus Cenococcum geophilum.</title>
        <authorList>
            <consortium name="DOE Joint Genome Institute"/>
            <person name="Peter M."/>
            <person name="Kohler A."/>
            <person name="Ohm R.A."/>
            <person name="Kuo A."/>
            <person name="Krutzmann J."/>
            <person name="Morin E."/>
            <person name="Arend M."/>
            <person name="Barry K.W."/>
            <person name="Binder M."/>
            <person name="Choi C."/>
            <person name="Clum A."/>
            <person name="Copeland A."/>
            <person name="Grisel N."/>
            <person name="Haridas S."/>
            <person name="Kipfer T."/>
            <person name="LaButti K."/>
            <person name="Lindquist E."/>
            <person name="Lipzen A."/>
            <person name="Maire R."/>
            <person name="Meier B."/>
            <person name="Mihaltcheva S."/>
            <person name="Molinier V."/>
            <person name="Murat C."/>
            <person name="Poggeler S."/>
            <person name="Quandt C.A."/>
            <person name="Sperisen C."/>
            <person name="Tritt A."/>
            <person name="Tisserant E."/>
            <person name="Crous P.W."/>
            <person name="Henrissat B."/>
            <person name="Nehls U."/>
            <person name="Egli S."/>
            <person name="Spatafora J.W."/>
            <person name="Grigoriev I.V."/>
            <person name="Martin F.M."/>
        </authorList>
    </citation>
    <scope>NUCLEOTIDE SEQUENCE [LARGE SCALE GENOMIC DNA]</scope>
    <source>
        <strain evidence="2 3">CBS 207.34</strain>
    </source>
</reference>
<evidence type="ECO:0000313" key="2">
    <source>
        <dbReference type="EMBL" id="OCL09443.1"/>
    </source>
</evidence>
<feature type="region of interest" description="Disordered" evidence="1">
    <location>
        <begin position="139"/>
        <end position="162"/>
    </location>
</feature>
<dbReference type="EMBL" id="KV749442">
    <property type="protein sequence ID" value="OCL09443.1"/>
    <property type="molecule type" value="Genomic_DNA"/>
</dbReference>
<keyword evidence="3" id="KW-1185">Reference proteome</keyword>
<feature type="region of interest" description="Disordered" evidence="1">
    <location>
        <begin position="1"/>
        <end position="22"/>
    </location>
</feature>
<organism evidence="2 3">
    <name type="scientific">Glonium stellatum</name>
    <dbReference type="NCBI Taxonomy" id="574774"/>
    <lineage>
        <taxon>Eukaryota</taxon>
        <taxon>Fungi</taxon>
        <taxon>Dikarya</taxon>
        <taxon>Ascomycota</taxon>
        <taxon>Pezizomycotina</taxon>
        <taxon>Dothideomycetes</taxon>
        <taxon>Pleosporomycetidae</taxon>
        <taxon>Gloniales</taxon>
        <taxon>Gloniaceae</taxon>
        <taxon>Glonium</taxon>
    </lineage>
</organism>